<organism evidence="7 8">
    <name type="scientific">Hydrogenophaga intermedia</name>
    <dbReference type="NCBI Taxonomy" id="65786"/>
    <lineage>
        <taxon>Bacteria</taxon>
        <taxon>Pseudomonadati</taxon>
        <taxon>Pseudomonadota</taxon>
        <taxon>Betaproteobacteria</taxon>
        <taxon>Burkholderiales</taxon>
        <taxon>Comamonadaceae</taxon>
        <taxon>Hydrogenophaga</taxon>
    </lineage>
</organism>
<evidence type="ECO:0000256" key="1">
    <source>
        <dbReference type="ARBA" id="ARBA00022598"/>
    </source>
</evidence>
<dbReference type="EC" id="6.5.1.1" evidence="7"/>
<feature type="signal peptide" evidence="5">
    <location>
        <begin position="1"/>
        <end position="22"/>
    </location>
</feature>
<evidence type="ECO:0000256" key="4">
    <source>
        <dbReference type="ARBA" id="ARBA00023204"/>
    </source>
</evidence>
<proteinExistence type="predicted"/>
<dbReference type="InterPro" id="IPR050326">
    <property type="entry name" value="NAD_dep_DNA_ligaseB"/>
</dbReference>
<dbReference type="EMBL" id="CCAE010000019">
    <property type="protein sequence ID" value="CDN88164.1"/>
    <property type="molecule type" value="Genomic_DNA"/>
</dbReference>
<reference evidence="8" key="1">
    <citation type="submission" date="2014-02" db="EMBL/GenBank/DDBJ databases">
        <authorList>
            <person name="Gan H."/>
        </authorList>
    </citation>
    <scope>NUCLEOTIDE SEQUENCE [LARGE SCALE GENOMIC DNA]</scope>
    <source>
        <strain evidence="8">S1</strain>
    </source>
</reference>
<accession>A0A1L1PHB2</accession>
<dbReference type="InterPro" id="IPR012340">
    <property type="entry name" value="NA-bd_OB-fold"/>
</dbReference>
<dbReference type="PANTHER" id="PTHR47810">
    <property type="entry name" value="DNA LIGASE"/>
    <property type="match status" value="1"/>
</dbReference>
<evidence type="ECO:0000259" key="6">
    <source>
        <dbReference type="Pfam" id="PF14743"/>
    </source>
</evidence>
<dbReference type="Gene3D" id="3.30.1490.70">
    <property type="match status" value="1"/>
</dbReference>
<evidence type="ECO:0000256" key="3">
    <source>
        <dbReference type="ARBA" id="ARBA00022763"/>
    </source>
</evidence>
<keyword evidence="2" id="KW-0235">DNA replication</keyword>
<name>A0A1L1PHB2_HYDIT</name>
<dbReference type="Gene3D" id="3.30.470.30">
    <property type="entry name" value="DNA ligase/mRNA capping enzyme"/>
    <property type="match status" value="1"/>
</dbReference>
<sequence length="282" mass="31510" precursor="true">MLLRGLAAALLGTGLAPLAAWSADAPALMLANVYRPGVRLADYWLSEKYDGLRAFWDGERLRTRGGETIAAPDWFTAQWPAEPMDGELWAGRGRFEEAMSTVRQLTPDDAAWRRIRFMVFDLPAHPGVFTERIEAYGRLVRRIDQAWVQAVPQERVGSHAELMARLDRMVRDGGEGLMLHRGDAPYRAVRNDDLLKVKTHEDAEARVVGHVPGKGRHAGRMGALVVQTPQGLRFKLGTGFTDAERDQPPAVGTWVTYRFRGLNESGVPRFASFVRVRPDAPR</sequence>
<dbReference type="PANTHER" id="PTHR47810:SF1">
    <property type="entry name" value="DNA LIGASE B"/>
    <property type="match status" value="1"/>
</dbReference>
<evidence type="ECO:0000313" key="7">
    <source>
        <dbReference type="EMBL" id="CDN88164.1"/>
    </source>
</evidence>
<feature type="chain" id="PRO_5009681403" evidence="5">
    <location>
        <begin position="23"/>
        <end position="282"/>
    </location>
</feature>
<evidence type="ECO:0000313" key="8">
    <source>
        <dbReference type="Proteomes" id="UP000028878"/>
    </source>
</evidence>
<dbReference type="CDD" id="cd08041">
    <property type="entry name" value="OBF_kDNA_ligase_like"/>
    <property type="match status" value="1"/>
</dbReference>
<dbReference type="Gene3D" id="2.40.50.140">
    <property type="entry name" value="Nucleic acid-binding proteins"/>
    <property type="match status" value="1"/>
</dbReference>
<gene>
    <name evidence="7" type="ORF">BN948_02596</name>
</gene>
<dbReference type="SUPFAM" id="SSF50249">
    <property type="entry name" value="Nucleic acid-binding proteins"/>
    <property type="match status" value="1"/>
</dbReference>
<dbReference type="CDD" id="cd07896">
    <property type="entry name" value="Adenylation_kDNA_ligase_like"/>
    <property type="match status" value="1"/>
</dbReference>
<dbReference type="Pfam" id="PF14743">
    <property type="entry name" value="DNA_ligase_OB_2"/>
    <property type="match status" value="1"/>
</dbReference>
<dbReference type="GO" id="GO:0003910">
    <property type="term" value="F:DNA ligase (ATP) activity"/>
    <property type="evidence" value="ECO:0007669"/>
    <property type="project" value="UniProtKB-EC"/>
</dbReference>
<dbReference type="AlphaFoldDB" id="A0A1L1PHB2"/>
<reference evidence="8" key="2">
    <citation type="submission" date="2014-11" db="EMBL/GenBank/DDBJ databases">
        <title>Draft genome sequence of Hydrogenophaga intermedia S1.</title>
        <authorList>
            <person name="Gan H.M."/>
            <person name="Chew T.H."/>
            <person name="Stolz A."/>
        </authorList>
    </citation>
    <scope>NUCLEOTIDE SEQUENCE [LARGE SCALE GENOMIC DNA]</scope>
    <source>
        <strain evidence="8">S1</strain>
    </source>
</reference>
<dbReference type="NCBIfam" id="NF006592">
    <property type="entry name" value="PRK09125.1"/>
    <property type="match status" value="1"/>
</dbReference>
<protein>
    <submittedName>
        <fullName evidence="7">DNA ligase</fullName>
        <ecNumber evidence="7">6.5.1.1</ecNumber>
    </submittedName>
</protein>
<evidence type="ECO:0000256" key="2">
    <source>
        <dbReference type="ARBA" id="ARBA00022705"/>
    </source>
</evidence>
<evidence type="ECO:0000256" key="5">
    <source>
        <dbReference type="SAM" id="SignalP"/>
    </source>
</evidence>
<keyword evidence="1 7" id="KW-0436">Ligase</keyword>
<dbReference type="SUPFAM" id="SSF56091">
    <property type="entry name" value="DNA ligase/mRNA capping enzyme, catalytic domain"/>
    <property type="match status" value="1"/>
</dbReference>
<keyword evidence="3" id="KW-0227">DNA damage</keyword>
<dbReference type="InterPro" id="IPR029319">
    <property type="entry name" value="DNA_ligase_OB"/>
</dbReference>
<feature type="domain" description="DNA ligase OB-like" evidence="6">
    <location>
        <begin position="212"/>
        <end position="277"/>
    </location>
</feature>
<dbReference type="Proteomes" id="UP000028878">
    <property type="component" value="Unassembled WGS sequence"/>
</dbReference>
<dbReference type="GO" id="GO:0006281">
    <property type="term" value="P:DNA repair"/>
    <property type="evidence" value="ECO:0007669"/>
    <property type="project" value="UniProtKB-KW"/>
</dbReference>
<dbReference type="GO" id="GO:0006260">
    <property type="term" value="P:DNA replication"/>
    <property type="evidence" value="ECO:0007669"/>
    <property type="project" value="UniProtKB-KW"/>
</dbReference>
<keyword evidence="4" id="KW-0234">DNA repair</keyword>
<keyword evidence="5" id="KW-0732">Signal</keyword>
<keyword evidence="8" id="KW-1185">Reference proteome</keyword>